<dbReference type="RefSeq" id="WP_111479327.1">
    <property type="nucleotide sequence ID" value="NZ_QHKM01000005.1"/>
</dbReference>
<proteinExistence type="predicted"/>
<gene>
    <name evidence="3" type="ORF">DLM85_17050</name>
</gene>
<accession>A0A328BD26</accession>
<evidence type="ECO:0000256" key="1">
    <source>
        <dbReference type="SAM" id="Phobius"/>
    </source>
</evidence>
<reference evidence="4" key="1">
    <citation type="submission" date="2018-05" db="EMBL/GenBank/DDBJ databases">
        <authorList>
            <person name="Nie L."/>
        </authorList>
    </citation>
    <scope>NUCLEOTIDE SEQUENCE [LARGE SCALE GENOMIC DNA]</scope>
    <source>
        <strain evidence="4">NL</strain>
    </source>
</reference>
<dbReference type="OrthoDB" id="678747at2"/>
<keyword evidence="4" id="KW-1185">Reference proteome</keyword>
<feature type="transmembrane region" description="Helical" evidence="1">
    <location>
        <begin position="54"/>
        <end position="73"/>
    </location>
</feature>
<keyword evidence="1" id="KW-0472">Membrane</keyword>
<keyword evidence="1" id="KW-0812">Transmembrane</keyword>
<keyword evidence="2" id="KW-0732">Signal</keyword>
<dbReference type="AlphaFoldDB" id="A0A328BD26"/>
<name>A0A328BD26_9BACT</name>
<keyword evidence="1" id="KW-1133">Transmembrane helix</keyword>
<organism evidence="3 4">
    <name type="scientific">Hymenobacter edaphi</name>
    <dbReference type="NCBI Taxonomy" id="2211146"/>
    <lineage>
        <taxon>Bacteria</taxon>
        <taxon>Pseudomonadati</taxon>
        <taxon>Bacteroidota</taxon>
        <taxon>Cytophagia</taxon>
        <taxon>Cytophagales</taxon>
        <taxon>Hymenobacteraceae</taxon>
        <taxon>Hymenobacter</taxon>
    </lineage>
</organism>
<sequence>MKKTLTALLPLCFLLLLALSPRPSLAQCTLCKTNVEASRTEKDGYDISGLNKGILYMMAAPYILGGTVAFFWYRNVRRKRQPAPEAR</sequence>
<feature type="chain" id="PRO_5016313079" evidence="2">
    <location>
        <begin position="27"/>
        <end position="87"/>
    </location>
</feature>
<evidence type="ECO:0000313" key="3">
    <source>
        <dbReference type="EMBL" id="RAK65242.1"/>
    </source>
</evidence>
<evidence type="ECO:0000313" key="4">
    <source>
        <dbReference type="Proteomes" id="UP000248553"/>
    </source>
</evidence>
<protein>
    <submittedName>
        <fullName evidence="3">Uncharacterized protein</fullName>
    </submittedName>
</protein>
<feature type="signal peptide" evidence="2">
    <location>
        <begin position="1"/>
        <end position="26"/>
    </location>
</feature>
<comment type="caution">
    <text evidence="3">The sequence shown here is derived from an EMBL/GenBank/DDBJ whole genome shotgun (WGS) entry which is preliminary data.</text>
</comment>
<evidence type="ECO:0000256" key="2">
    <source>
        <dbReference type="SAM" id="SignalP"/>
    </source>
</evidence>
<dbReference type="EMBL" id="QHKM01000005">
    <property type="protein sequence ID" value="RAK65242.1"/>
    <property type="molecule type" value="Genomic_DNA"/>
</dbReference>
<dbReference type="Proteomes" id="UP000248553">
    <property type="component" value="Unassembled WGS sequence"/>
</dbReference>